<accession>A0A5M8P1A9</accession>
<organism evidence="1 2">
    <name type="scientific">Candidatus Ordinivivax streblomastigis</name>
    <dbReference type="NCBI Taxonomy" id="2540710"/>
    <lineage>
        <taxon>Bacteria</taxon>
        <taxon>Pseudomonadati</taxon>
        <taxon>Bacteroidota</taxon>
        <taxon>Bacteroidia</taxon>
        <taxon>Bacteroidales</taxon>
        <taxon>Candidatus Ordinivivax</taxon>
    </lineage>
</organism>
<proteinExistence type="predicted"/>
<comment type="caution">
    <text evidence="1">The sequence shown here is derived from an EMBL/GenBank/DDBJ whole genome shotgun (WGS) entry which is preliminary data.</text>
</comment>
<protein>
    <submittedName>
        <fullName evidence="1">Uncharacterized protein</fullName>
    </submittedName>
</protein>
<dbReference type="AlphaFoldDB" id="A0A5M8P1A9"/>
<reference evidence="1 2" key="1">
    <citation type="submission" date="2019-03" db="EMBL/GenBank/DDBJ databases">
        <title>Single cell metagenomics reveals metabolic interactions within the superorganism composed of flagellate Streblomastix strix and complex community of Bacteroidetes bacteria on its surface.</title>
        <authorList>
            <person name="Treitli S.C."/>
            <person name="Kolisko M."/>
            <person name="Husnik F."/>
            <person name="Keeling P."/>
            <person name="Hampl V."/>
        </authorList>
    </citation>
    <scope>NUCLEOTIDE SEQUENCE [LARGE SCALE GENOMIC DNA]</scope>
    <source>
        <strain evidence="1">St1</strain>
    </source>
</reference>
<dbReference type="EMBL" id="SNRX01000009">
    <property type="protein sequence ID" value="KAA6302178.1"/>
    <property type="molecule type" value="Genomic_DNA"/>
</dbReference>
<gene>
    <name evidence="1" type="ORF">EZS26_001538</name>
</gene>
<dbReference type="Proteomes" id="UP000324575">
    <property type="component" value="Unassembled WGS sequence"/>
</dbReference>
<name>A0A5M8P1A9_9BACT</name>
<evidence type="ECO:0000313" key="1">
    <source>
        <dbReference type="EMBL" id="KAA6302178.1"/>
    </source>
</evidence>
<sequence>MKTEETTKKTVSIGKTTKQTKEVVYARDRIKPRGLWGCMKGKIHYDKNADIFNLGL</sequence>
<evidence type="ECO:0000313" key="2">
    <source>
        <dbReference type="Proteomes" id="UP000324575"/>
    </source>
</evidence>